<evidence type="ECO:0000313" key="3">
    <source>
        <dbReference type="Proteomes" id="UP001066276"/>
    </source>
</evidence>
<dbReference type="AlphaFoldDB" id="A0AAV7UFD0"/>
<sequence length="170" mass="18154">MLGTGPGRHFTCARVVGRGSPLRRPARNTKRGPASSCYSSAGEESGNGPDERAPRARAQTSPRVGRLFSPNRCPAPQRFSLPEAALDFGPGRCPTRSRAAGVDLSPHRPSHASVGSSCVWSEAGTSLGGPGRLGKRRLPRVVAQERYLKYCIVPQLTMAHVNVEQAAIRT</sequence>
<proteinExistence type="predicted"/>
<comment type="caution">
    <text evidence="2">The sequence shown here is derived from an EMBL/GenBank/DDBJ whole genome shotgun (WGS) entry which is preliminary data.</text>
</comment>
<accession>A0AAV7UFD0</accession>
<protein>
    <submittedName>
        <fullName evidence="2">Uncharacterized protein</fullName>
    </submittedName>
</protein>
<dbReference type="Proteomes" id="UP001066276">
    <property type="component" value="Chromosome 3_1"/>
</dbReference>
<name>A0AAV7UFD0_PLEWA</name>
<organism evidence="2 3">
    <name type="scientific">Pleurodeles waltl</name>
    <name type="common">Iberian ribbed newt</name>
    <dbReference type="NCBI Taxonomy" id="8319"/>
    <lineage>
        <taxon>Eukaryota</taxon>
        <taxon>Metazoa</taxon>
        <taxon>Chordata</taxon>
        <taxon>Craniata</taxon>
        <taxon>Vertebrata</taxon>
        <taxon>Euteleostomi</taxon>
        <taxon>Amphibia</taxon>
        <taxon>Batrachia</taxon>
        <taxon>Caudata</taxon>
        <taxon>Salamandroidea</taxon>
        <taxon>Salamandridae</taxon>
        <taxon>Pleurodelinae</taxon>
        <taxon>Pleurodeles</taxon>
    </lineage>
</organism>
<keyword evidence="3" id="KW-1185">Reference proteome</keyword>
<gene>
    <name evidence="2" type="ORF">NDU88_004348</name>
</gene>
<evidence type="ECO:0000313" key="2">
    <source>
        <dbReference type="EMBL" id="KAJ1187573.1"/>
    </source>
</evidence>
<reference evidence="2" key="1">
    <citation type="journal article" date="2022" name="bioRxiv">
        <title>Sequencing and chromosome-scale assembly of the giantPleurodeles waltlgenome.</title>
        <authorList>
            <person name="Brown T."/>
            <person name="Elewa A."/>
            <person name="Iarovenko S."/>
            <person name="Subramanian E."/>
            <person name="Araus A.J."/>
            <person name="Petzold A."/>
            <person name="Susuki M."/>
            <person name="Suzuki K.-i.T."/>
            <person name="Hayashi T."/>
            <person name="Toyoda A."/>
            <person name="Oliveira C."/>
            <person name="Osipova E."/>
            <person name="Leigh N.D."/>
            <person name="Simon A."/>
            <person name="Yun M.H."/>
        </authorList>
    </citation>
    <scope>NUCLEOTIDE SEQUENCE</scope>
    <source>
        <strain evidence="2">20211129_DDA</strain>
        <tissue evidence="2">Liver</tissue>
    </source>
</reference>
<evidence type="ECO:0000256" key="1">
    <source>
        <dbReference type="SAM" id="MobiDB-lite"/>
    </source>
</evidence>
<dbReference type="EMBL" id="JANPWB010000005">
    <property type="protein sequence ID" value="KAJ1187573.1"/>
    <property type="molecule type" value="Genomic_DNA"/>
</dbReference>
<feature type="region of interest" description="Disordered" evidence="1">
    <location>
        <begin position="1"/>
        <end position="76"/>
    </location>
</feature>